<name>A0A484DBG7_PERFV</name>
<dbReference type="EMBL" id="SCKG01000005">
    <property type="protein sequence ID" value="TDH12504.1"/>
    <property type="molecule type" value="Genomic_DNA"/>
</dbReference>
<reference evidence="1 2" key="1">
    <citation type="submission" date="2019-01" db="EMBL/GenBank/DDBJ databases">
        <title>A chromosome-scale genome assembly of the yellow perch, Perca flavescens.</title>
        <authorList>
            <person name="Feron R."/>
            <person name="Morvezen R."/>
            <person name="Bestin A."/>
            <person name="Haffray P."/>
            <person name="Klopp C."/>
            <person name="Zahm M."/>
            <person name="Cabau C."/>
            <person name="Roques C."/>
            <person name="Donnadieu C."/>
            <person name="Bouchez O."/>
            <person name="Christie M."/>
            <person name="Larson W."/>
            <person name="Guiguen Y."/>
        </authorList>
    </citation>
    <scope>NUCLEOTIDE SEQUENCE [LARGE SCALE GENOMIC DNA]</scope>
    <source>
        <strain evidence="1">YP-PL-M2</strain>
        <tissue evidence="1">Blood</tissue>
    </source>
</reference>
<proteinExistence type="predicted"/>
<comment type="caution">
    <text evidence="1">The sequence shown here is derived from an EMBL/GenBank/DDBJ whole genome shotgun (WGS) entry which is preliminary data.</text>
</comment>
<protein>
    <submittedName>
        <fullName evidence="1">Uncharacterized protein</fullName>
    </submittedName>
</protein>
<dbReference type="STRING" id="8167.A0A484DBG7"/>
<dbReference type="PANTHER" id="PTHR47773:SF1">
    <property type="entry name" value="C2H2-TYPE DOMAIN-CONTAINING PROTEIN"/>
    <property type="match status" value="1"/>
</dbReference>
<evidence type="ECO:0000313" key="2">
    <source>
        <dbReference type="Proteomes" id="UP000295070"/>
    </source>
</evidence>
<dbReference type="PANTHER" id="PTHR47773">
    <property type="entry name" value="SI:DKEY-9I5.2-RELATED"/>
    <property type="match status" value="1"/>
</dbReference>
<evidence type="ECO:0000313" key="1">
    <source>
        <dbReference type="EMBL" id="TDH12504.1"/>
    </source>
</evidence>
<organism evidence="1 2">
    <name type="scientific">Perca flavescens</name>
    <name type="common">American yellow perch</name>
    <name type="synonym">Morone flavescens</name>
    <dbReference type="NCBI Taxonomy" id="8167"/>
    <lineage>
        <taxon>Eukaryota</taxon>
        <taxon>Metazoa</taxon>
        <taxon>Chordata</taxon>
        <taxon>Craniata</taxon>
        <taxon>Vertebrata</taxon>
        <taxon>Euteleostomi</taxon>
        <taxon>Actinopterygii</taxon>
        <taxon>Neopterygii</taxon>
        <taxon>Teleostei</taxon>
        <taxon>Neoteleostei</taxon>
        <taxon>Acanthomorphata</taxon>
        <taxon>Eupercaria</taxon>
        <taxon>Perciformes</taxon>
        <taxon>Percoidei</taxon>
        <taxon>Percidae</taxon>
        <taxon>Percinae</taxon>
        <taxon>Perca</taxon>
    </lineage>
</organism>
<accession>A0A484DBG7</accession>
<keyword evidence="2" id="KW-1185">Reference proteome</keyword>
<gene>
    <name evidence="1" type="ORF">EPR50_G00048020</name>
</gene>
<dbReference type="AlphaFoldDB" id="A0A484DBG7"/>
<sequence>MDGEAGKYDLRTITQFIRQETKPAPFGEYGDSDGWNGISVSAHYLTDCLLHEYKHQEGAIAKILQGTFGQAFRSDHTRKVARKVTFSSGTMSSYAVMNENWMILSWVMVQSETEKSLKPMYEGIAVQHLSSFAQFLSAAFSVVDQEHLHRLKEAYAFCGIQPANPTKAHIREHCRTRIPQPEELVKRVEGVFQHFYLATDPNGVPLFKPSMLKTWRIQCIHILRGCLSDPEVEGGILYRHGGTLQLNHVQGEGAKVLVWIPFRGTSQQEGYHFHQAQWVTGTRVSTEPFQAQGMTGVARWNYQGLVDLKQPAAATTAGKKRHRQKHVFPVASQSRGMRMMVLPSTSSTSKALSGMSTAPLRFLKPMVLKV</sequence>
<dbReference type="Proteomes" id="UP000295070">
    <property type="component" value="Chromosome 5"/>
</dbReference>